<dbReference type="Pfam" id="PF04942">
    <property type="entry name" value="CC"/>
    <property type="match status" value="2"/>
</dbReference>
<evidence type="ECO:0000259" key="2">
    <source>
        <dbReference type="Pfam" id="PF04942"/>
    </source>
</evidence>
<protein>
    <recommendedName>
        <fullName evidence="2">CC domain-containing protein</fullName>
    </recommendedName>
</protein>
<dbReference type="Proteomes" id="UP000483820">
    <property type="component" value="Chromosome II"/>
</dbReference>
<accession>A0A6A5HKA4</accession>
<proteinExistence type="predicted"/>
<comment type="caution">
    <text evidence="3">The sequence shown here is derived from an EMBL/GenBank/DDBJ whole genome shotgun (WGS) entry which is preliminary data.</text>
</comment>
<keyword evidence="1" id="KW-0732">Signal</keyword>
<reference evidence="3 4" key="1">
    <citation type="submission" date="2019-12" db="EMBL/GenBank/DDBJ databases">
        <title>Chromosome-level assembly of the Caenorhabditis remanei genome.</title>
        <authorList>
            <person name="Teterina A.A."/>
            <person name="Willis J.H."/>
            <person name="Phillips P.C."/>
        </authorList>
    </citation>
    <scope>NUCLEOTIDE SEQUENCE [LARGE SCALE GENOMIC DNA]</scope>
    <source>
        <strain evidence="3 4">PX506</strain>
        <tissue evidence="3">Whole organism</tissue>
    </source>
</reference>
<gene>
    <name evidence="3" type="ORF">GCK72_006781</name>
</gene>
<dbReference type="CTD" id="9804266"/>
<dbReference type="KEGG" id="crq:GCK72_006781"/>
<feature type="chain" id="PRO_5025546656" description="CC domain-containing protein" evidence="1">
    <location>
        <begin position="19"/>
        <end position="99"/>
    </location>
</feature>
<dbReference type="GeneID" id="9804266"/>
<dbReference type="RefSeq" id="XP_003109988.2">
    <property type="nucleotide sequence ID" value="XM_003109940.2"/>
</dbReference>
<name>A0A6A5HKA4_CAERE</name>
<evidence type="ECO:0000313" key="3">
    <source>
        <dbReference type="EMBL" id="KAF1766823.1"/>
    </source>
</evidence>
<organism evidence="3 4">
    <name type="scientific">Caenorhabditis remanei</name>
    <name type="common">Caenorhabditis vulgaris</name>
    <dbReference type="NCBI Taxonomy" id="31234"/>
    <lineage>
        <taxon>Eukaryota</taxon>
        <taxon>Metazoa</taxon>
        <taxon>Ecdysozoa</taxon>
        <taxon>Nematoda</taxon>
        <taxon>Chromadorea</taxon>
        <taxon>Rhabditida</taxon>
        <taxon>Rhabditina</taxon>
        <taxon>Rhabditomorpha</taxon>
        <taxon>Rhabditoidea</taxon>
        <taxon>Rhabditidae</taxon>
        <taxon>Peloderinae</taxon>
        <taxon>Caenorhabditis</taxon>
    </lineage>
</organism>
<feature type="domain" description="CC" evidence="2">
    <location>
        <begin position="56"/>
        <end position="90"/>
    </location>
</feature>
<sequence length="99" mass="10026">MFKVLAISALLFVLATEAANPACKKSADPAIGGACPDGSTLVAGGQNCCEKADVYDADSYFCRDGNSLGPAFGGICPDGFLLVAGGECCDAADFLPKQK</sequence>
<dbReference type="InterPro" id="IPR007026">
    <property type="entry name" value="CC_domain"/>
</dbReference>
<dbReference type="EMBL" id="WUAV01000002">
    <property type="protein sequence ID" value="KAF1766823.1"/>
    <property type="molecule type" value="Genomic_DNA"/>
</dbReference>
<evidence type="ECO:0000256" key="1">
    <source>
        <dbReference type="SAM" id="SignalP"/>
    </source>
</evidence>
<evidence type="ECO:0000313" key="4">
    <source>
        <dbReference type="Proteomes" id="UP000483820"/>
    </source>
</evidence>
<feature type="domain" description="CC" evidence="2">
    <location>
        <begin position="17"/>
        <end position="51"/>
    </location>
</feature>
<feature type="signal peptide" evidence="1">
    <location>
        <begin position="1"/>
        <end position="18"/>
    </location>
</feature>
<dbReference type="AlphaFoldDB" id="A0A6A5HKA4"/>